<dbReference type="Pfam" id="PF00892">
    <property type="entry name" value="EamA"/>
    <property type="match status" value="2"/>
</dbReference>
<proteinExistence type="inferred from homology"/>
<gene>
    <name evidence="9" type="ORF">GT003_15125</name>
</gene>
<feature type="domain" description="EamA" evidence="8">
    <location>
        <begin position="155"/>
        <end position="295"/>
    </location>
</feature>
<feature type="transmembrane region" description="Helical" evidence="7">
    <location>
        <begin position="153"/>
        <end position="173"/>
    </location>
</feature>
<dbReference type="GO" id="GO:0005886">
    <property type="term" value="C:plasma membrane"/>
    <property type="evidence" value="ECO:0007669"/>
    <property type="project" value="UniProtKB-SubCell"/>
</dbReference>
<dbReference type="InterPro" id="IPR037185">
    <property type="entry name" value="EmrE-like"/>
</dbReference>
<evidence type="ECO:0000259" key="8">
    <source>
        <dbReference type="Pfam" id="PF00892"/>
    </source>
</evidence>
<dbReference type="PANTHER" id="PTHR32322:SF18">
    <property type="entry name" value="S-ADENOSYLMETHIONINE_S-ADENOSYLHOMOCYSTEINE TRANSPORTER"/>
    <property type="match status" value="1"/>
</dbReference>
<evidence type="ECO:0000256" key="1">
    <source>
        <dbReference type="ARBA" id="ARBA00004651"/>
    </source>
</evidence>
<dbReference type="EMBL" id="JAAAMU010000007">
    <property type="protein sequence ID" value="NBC70331.1"/>
    <property type="molecule type" value="Genomic_DNA"/>
</dbReference>
<dbReference type="InterPro" id="IPR050638">
    <property type="entry name" value="AA-Vitamin_Transporters"/>
</dbReference>
<dbReference type="AlphaFoldDB" id="A0A7X4YPT5"/>
<feature type="domain" description="EamA" evidence="8">
    <location>
        <begin position="10"/>
        <end position="141"/>
    </location>
</feature>
<evidence type="ECO:0000256" key="4">
    <source>
        <dbReference type="ARBA" id="ARBA00022692"/>
    </source>
</evidence>
<evidence type="ECO:0000256" key="7">
    <source>
        <dbReference type="SAM" id="Phobius"/>
    </source>
</evidence>
<evidence type="ECO:0000256" key="5">
    <source>
        <dbReference type="ARBA" id="ARBA00022989"/>
    </source>
</evidence>
<evidence type="ECO:0000256" key="2">
    <source>
        <dbReference type="ARBA" id="ARBA00007362"/>
    </source>
</evidence>
<dbReference type="SUPFAM" id="SSF103481">
    <property type="entry name" value="Multidrug resistance efflux transporter EmrE"/>
    <property type="match status" value="2"/>
</dbReference>
<feature type="transmembrane region" description="Helical" evidence="7">
    <location>
        <begin position="72"/>
        <end position="93"/>
    </location>
</feature>
<feature type="transmembrane region" description="Helical" evidence="7">
    <location>
        <begin position="278"/>
        <end position="297"/>
    </location>
</feature>
<feature type="transmembrane region" description="Helical" evidence="7">
    <location>
        <begin position="223"/>
        <end position="242"/>
    </location>
</feature>
<feature type="transmembrane region" description="Helical" evidence="7">
    <location>
        <begin position="254"/>
        <end position="272"/>
    </location>
</feature>
<evidence type="ECO:0000256" key="6">
    <source>
        <dbReference type="ARBA" id="ARBA00023136"/>
    </source>
</evidence>
<feature type="transmembrane region" description="Helical" evidence="7">
    <location>
        <begin position="39"/>
        <end position="60"/>
    </location>
</feature>
<comment type="subcellular location">
    <subcellularLocation>
        <location evidence="1">Cell membrane</location>
        <topology evidence="1">Multi-pass membrane protein</topology>
    </subcellularLocation>
</comment>
<dbReference type="Proteomes" id="UP000558113">
    <property type="component" value="Unassembled WGS sequence"/>
</dbReference>
<dbReference type="PANTHER" id="PTHR32322">
    <property type="entry name" value="INNER MEMBRANE TRANSPORTER"/>
    <property type="match status" value="1"/>
</dbReference>
<reference evidence="9 10" key="1">
    <citation type="submission" date="2020-01" db="EMBL/GenBank/DDBJ databases">
        <title>Paenibacillus soybeanensis sp. nov. isolated from the nodules of soybean (Glycine max(L.) Merr).</title>
        <authorList>
            <person name="Wang H."/>
        </authorList>
    </citation>
    <scope>NUCLEOTIDE SEQUENCE [LARGE SCALE GENOMIC DNA]</scope>
    <source>
        <strain evidence="9 10">DSM 23054</strain>
    </source>
</reference>
<feature type="transmembrane region" description="Helical" evidence="7">
    <location>
        <begin position="9"/>
        <end position="27"/>
    </location>
</feature>
<evidence type="ECO:0000256" key="3">
    <source>
        <dbReference type="ARBA" id="ARBA00022475"/>
    </source>
</evidence>
<keyword evidence="4 7" id="KW-0812">Transmembrane</keyword>
<protein>
    <submittedName>
        <fullName evidence="9">EamA family transporter</fullName>
    </submittedName>
</protein>
<feature type="transmembrane region" description="Helical" evidence="7">
    <location>
        <begin position="185"/>
        <end position="203"/>
    </location>
</feature>
<feature type="transmembrane region" description="Helical" evidence="7">
    <location>
        <begin position="130"/>
        <end position="147"/>
    </location>
</feature>
<name>A0A7X4YPT5_9BACL</name>
<keyword evidence="3" id="KW-1003">Cell membrane</keyword>
<keyword evidence="5 7" id="KW-1133">Transmembrane helix</keyword>
<dbReference type="InterPro" id="IPR000620">
    <property type="entry name" value="EamA_dom"/>
</dbReference>
<dbReference type="RefSeq" id="WP_161699183.1">
    <property type="nucleotide sequence ID" value="NZ_JAAAMU010000007.1"/>
</dbReference>
<evidence type="ECO:0000313" key="10">
    <source>
        <dbReference type="Proteomes" id="UP000558113"/>
    </source>
</evidence>
<comment type="similarity">
    <text evidence="2">Belongs to the EamA transporter family.</text>
</comment>
<sequence>MEAARQRTVYGLALLYAVIIGFAFLFTKQAMVYTNPVDMLAFRFTLSFLVLALPVAAGRVKLGLPGGDWRRIVPIGLLYPALFFGFQAYGLMVTTSSEAGIFQATTPVFTLVLASALLHERTSRIQKTAVFCSVGGVIFIMAMSGASVNGTSFGGIALLLASTFALSLYGVLVRRWRGEFTPFQMTYVMMTVGCVVFDGSALGRHAYAGTLGGVLEPFAHGGFIASLLYIALLSSVVSSMLSNYVLSRIEAYKMSLFINLGTFVSIVAGVAFEGDRLAYYHVIGALLIIGGVLGVHGRKRKPRQAAMEVEAG</sequence>
<accession>A0A7X4YPT5</accession>
<dbReference type="OrthoDB" id="1682095at2"/>
<feature type="transmembrane region" description="Helical" evidence="7">
    <location>
        <begin position="99"/>
        <end position="118"/>
    </location>
</feature>
<evidence type="ECO:0000313" key="9">
    <source>
        <dbReference type="EMBL" id="NBC70331.1"/>
    </source>
</evidence>
<comment type="caution">
    <text evidence="9">The sequence shown here is derived from an EMBL/GenBank/DDBJ whole genome shotgun (WGS) entry which is preliminary data.</text>
</comment>
<keyword evidence="6 7" id="KW-0472">Membrane</keyword>
<keyword evidence="10" id="KW-1185">Reference proteome</keyword>
<organism evidence="9 10">
    <name type="scientific">Paenibacillus sacheonensis</name>
    <dbReference type="NCBI Taxonomy" id="742054"/>
    <lineage>
        <taxon>Bacteria</taxon>
        <taxon>Bacillati</taxon>
        <taxon>Bacillota</taxon>
        <taxon>Bacilli</taxon>
        <taxon>Bacillales</taxon>
        <taxon>Paenibacillaceae</taxon>
        <taxon>Paenibacillus</taxon>
    </lineage>
</organism>